<evidence type="ECO:0000256" key="5">
    <source>
        <dbReference type="ARBA" id="ARBA00022723"/>
    </source>
</evidence>
<evidence type="ECO:0000256" key="8">
    <source>
        <dbReference type="ARBA" id="ARBA00023027"/>
    </source>
</evidence>
<evidence type="ECO:0000256" key="4">
    <source>
        <dbReference type="ARBA" id="ARBA00012381"/>
    </source>
</evidence>
<keyword evidence="6 11" id="KW-0378">Hydrolase</keyword>
<comment type="similarity">
    <text evidence="3">Belongs to the Nudix hydrolase family. NudC subfamily.</text>
</comment>
<dbReference type="EMBL" id="SNRY01004955">
    <property type="protein sequence ID" value="KAA6316232.1"/>
    <property type="molecule type" value="Genomic_DNA"/>
</dbReference>
<dbReference type="Pfam" id="PF00293">
    <property type="entry name" value="NUDIX"/>
    <property type="match status" value="1"/>
</dbReference>
<dbReference type="GO" id="GO:0005829">
    <property type="term" value="C:cytosol"/>
    <property type="evidence" value="ECO:0007669"/>
    <property type="project" value="TreeGrafter"/>
</dbReference>
<evidence type="ECO:0000256" key="3">
    <source>
        <dbReference type="ARBA" id="ARBA00009595"/>
    </source>
</evidence>
<dbReference type="InterPro" id="IPR015375">
    <property type="entry name" value="NADH_PPase-like_N"/>
</dbReference>
<accession>A0A5J4Q3Y5</accession>
<keyword evidence="8" id="KW-0520">NAD</keyword>
<comment type="catalytic activity">
    <reaction evidence="9">
        <text>a 5'-end NAD(+)-phospho-ribonucleoside in mRNA + H2O = a 5'-end phospho-adenosine-phospho-ribonucleoside in mRNA + beta-nicotinamide D-ribonucleotide + 2 H(+)</text>
        <dbReference type="Rhea" id="RHEA:60876"/>
        <dbReference type="Rhea" id="RHEA-COMP:15698"/>
        <dbReference type="Rhea" id="RHEA-COMP:15719"/>
        <dbReference type="ChEBI" id="CHEBI:14649"/>
        <dbReference type="ChEBI" id="CHEBI:15377"/>
        <dbReference type="ChEBI" id="CHEBI:15378"/>
        <dbReference type="ChEBI" id="CHEBI:144029"/>
        <dbReference type="ChEBI" id="CHEBI:144051"/>
    </reaction>
    <physiologicalReaction direction="left-to-right" evidence="9">
        <dbReference type="Rhea" id="RHEA:60877"/>
    </physiologicalReaction>
</comment>
<dbReference type="InterPro" id="IPR000086">
    <property type="entry name" value="NUDIX_hydrolase_dom"/>
</dbReference>
<evidence type="ECO:0000256" key="9">
    <source>
        <dbReference type="ARBA" id="ARBA00023679"/>
    </source>
</evidence>
<keyword evidence="7" id="KW-0460">Magnesium</keyword>
<dbReference type="PROSITE" id="PS51462">
    <property type="entry name" value="NUDIX"/>
    <property type="match status" value="1"/>
</dbReference>
<evidence type="ECO:0000256" key="6">
    <source>
        <dbReference type="ARBA" id="ARBA00022801"/>
    </source>
</evidence>
<reference evidence="11" key="1">
    <citation type="submission" date="2019-03" db="EMBL/GenBank/DDBJ databases">
        <title>Single cell metagenomics reveals metabolic interactions within the superorganism composed of flagellate Streblomastix strix and complex community of Bacteroidetes bacteria on its surface.</title>
        <authorList>
            <person name="Treitli S.C."/>
            <person name="Kolisko M."/>
            <person name="Husnik F."/>
            <person name="Keeling P."/>
            <person name="Hampl V."/>
        </authorList>
    </citation>
    <scope>NUCLEOTIDE SEQUENCE</scope>
    <source>
        <strain evidence="11">STM</strain>
    </source>
</reference>
<dbReference type="FunFam" id="3.90.79.10:FF:000051">
    <property type="entry name" value="Probable NADH pyrophosphatase"/>
    <property type="match status" value="1"/>
</dbReference>
<name>A0A5J4Q3Y5_9ZZZZ</name>
<dbReference type="EC" id="3.6.1.22" evidence="4"/>
<dbReference type="NCBIfam" id="NF001299">
    <property type="entry name" value="PRK00241.1"/>
    <property type="match status" value="1"/>
</dbReference>
<dbReference type="SUPFAM" id="SSF55811">
    <property type="entry name" value="Nudix"/>
    <property type="match status" value="2"/>
</dbReference>
<dbReference type="InterPro" id="IPR015797">
    <property type="entry name" value="NUDIX_hydrolase-like_dom_sf"/>
</dbReference>
<dbReference type="GO" id="GO:0110153">
    <property type="term" value="F:RNA NAD-cap (NMN-forming) hydrolase activity"/>
    <property type="evidence" value="ECO:0007669"/>
    <property type="project" value="RHEA"/>
</dbReference>
<dbReference type="Gene3D" id="3.90.79.10">
    <property type="entry name" value="Nucleoside Triphosphate Pyrophosphohydrolase"/>
    <property type="match status" value="1"/>
</dbReference>
<proteinExistence type="inferred from homology"/>
<comment type="caution">
    <text evidence="11">The sequence shown here is derived from an EMBL/GenBank/DDBJ whole genome shotgun (WGS) entry which is preliminary data.</text>
</comment>
<dbReference type="PANTHER" id="PTHR42904:SF6">
    <property type="entry name" value="NAD-CAPPED RNA HYDROLASE NUDT12"/>
    <property type="match status" value="1"/>
</dbReference>
<dbReference type="CDD" id="cd03429">
    <property type="entry name" value="NUDIX_NADH_pyrophosphatase_Nudt13"/>
    <property type="match status" value="1"/>
</dbReference>
<dbReference type="GO" id="GO:0019677">
    <property type="term" value="P:NAD+ catabolic process"/>
    <property type="evidence" value="ECO:0007669"/>
    <property type="project" value="TreeGrafter"/>
</dbReference>
<dbReference type="PANTHER" id="PTHR42904">
    <property type="entry name" value="NUDIX HYDROLASE, NUDC SUBFAMILY"/>
    <property type="match status" value="1"/>
</dbReference>
<dbReference type="InterPro" id="IPR050241">
    <property type="entry name" value="NAD-cap_RNA_hydrolase_NudC"/>
</dbReference>
<sequence>MDTTQAFWWFIFYKDQLLLKKKNGTYAVPCERKPPIADETAIVYSIATLDGYSCQTFAVTCLPKNDEPYVMVGLRESYMYIPHEHFAIAGKARQIVHFNCHTRFCPVCGNPTEQITPIFRQCPACREEYYPPIAIAILALVRKGDSILLVHAHNFKGNFHSLVAGFLETGETLEECVQREILEETSLKVKNVMYFGNQPWAFPSGLMVGFIADYESGEITLQTDELGHGAFYTKDTLPELPGKVSLARKMIDWWIENHVCNQ</sequence>
<organism evidence="11">
    <name type="scientific">termite gut metagenome</name>
    <dbReference type="NCBI Taxonomy" id="433724"/>
    <lineage>
        <taxon>unclassified sequences</taxon>
        <taxon>metagenomes</taxon>
        <taxon>organismal metagenomes</taxon>
    </lineage>
</organism>
<feature type="domain" description="Nudix hydrolase" evidence="10">
    <location>
        <begin position="128"/>
        <end position="256"/>
    </location>
</feature>
<evidence type="ECO:0000259" key="10">
    <source>
        <dbReference type="PROSITE" id="PS51462"/>
    </source>
</evidence>
<comment type="cofactor">
    <cofactor evidence="2">
        <name>Zn(2+)</name>
        <dbReference type="ChEBI" id="CHEBI:29105"/>
    </cofactor>
</comment>
<gene>
    <name evidence="11" type="ORF">EZS27_033429</name>
</gene>
<dbReference type="Pfam" id="PF09296">
    <property type="entry name" value="NUDIX-like"/>
    <property type="match status" value="1"/>
</dbReference>
<dbReference type="InterPro" id="IPR049734">
    <property type="entry name" value="NudC-like_C"/>
</dbReference>
<evidence type="ECO:0000256" key="2">
    <source>
        <dbReference type="ARBA" id="ARBA00001947"/>
    </source>
</evidence>
<protein>
    <recommendedName>
        <fullName evidence="4">NAD(+) diphosphatase</fullName>
        <ecNumber evidence="4">3.6.1.22</ecNumber>
    </recommendedName>
</protein>
<dbReference type="GO" id="GO:0035529">
    <property type="term" value="F:NADH pyrophosphatase activity"/>
    <property type="evidence" value="ECO:0007669"/>
    <property type="project" value="TreeGrafter"/>
</dbReference>
<evidence type="ECO:0000256" key="1">
    <source>
        <dbReference type="ARBA" id="ARBA00001946"/>
    </source>
</evidence>
<evidence type="ECO:0000313" key="11">
    <source>
        <dbReference type="EMBL" id="KAA6316232.1"/>
    </source>
</evidence>
<evidence type="ECO:0000256" key="7">
    <source>
        <dbReference type="ARBA" id="ARBA00022842"/>
    </source>
</evidence>
<dbReference type="GO" id="GO:0006742">
    <property type="term" value="P:NADP+ catabolic process"/>
    <property type="evidence" value="ECO:0007669"/>
    <property type="project" value="TreeGrafter"/>
</dbReference>
<comment type="cofactor">
    <cofactor evidence="1">
        <name>Mg(2+)</name>
        <dbReference type="ChEBI" id="CHEBI:18420"/>
    </cofactor>
</comment>
<keyword evidence="5" id="KW-0479">Metal-binding</keyword>
<dbReference type="GO" id="GO:0046872">
    <property type="term" value="F:metal ion binding"/>
    <property type="evidence" value="ECO:0007669"/>
    <property type="project" value="UniProtKB-KW"/>
</dbReference>
<dbReference type="AlphaFoldDB" id="A0A5J4Q3Y5"/>
<dbReference type="Gene3D" id="3.90.79.20">
    <property type="match status" value="1"/>
</dbReference>